<feature type="region of interest" description="Disordered" evidence="1">
    <location>
        <begin position="2974"/>
        <end position="3040"/>
    </location>
</feature>
<feature type="compositionally biased region" description="Low complexity" evidence="1">
    <location>
        <begin position="3021"/>
        <end position="3031"/>
    </location>
</feature>
<reference evidence="3" key="2">
    <citation type="submission" date="2021-10" db="EMBL/GenBank/DDBJ databases">
        <title>Phylogenomics reveals ancestral predisposition of the termite-cultivated fungus Termitomyces towards a domesticated lifestyle.</title>
        <authorList>
            <person name="Auxier B."/>
            <person name="Grum-Grzhimaylo A."/>
            <person name="Cardenas M.E."/>
            <person name="Lodge J.D."/>
            <person name="Laessoe T."/>
            <person name="Pedersen O."/>
            <person name="Smith M.E."/>
            <person name="Kuyper T.W."/>
            <person name="Franco-Molano E.A."/>
            <person name="Baroni T.J."/>
            <person name="Aanen D.K."/>
        </authorList>
    </citation>
    <scope>NUCLEOTIDE SEQUENCE</scope>
    <source>
        <strain evidence="3">D49</strain>
    </source>
</reference>
<feature type="domain" description="Csf1 N-terminal" evidence="2">
    <location>
        <begin position="423"/>
        <end position="644"/>
    </location>
</feature>
<dbReference type="OrthoDB" id="10051416at2759"/>
<dbReference type="PANTHER" id="PTHR32085">
    <property type="entry name" value="PROTEIN CSF1"/>
    <property type="match status" value="1"/>
</dbReference>
<evidence type="ECO:0000313" key="3">
    <source>
        <dbReference type="EMBL" id="KAG5639402.1"/>
    </source>
</evidence>
<dbReference type="EMBL" id="JABCKI010005722">
    <property type="protein sequence ID" value="KAG5639402.1"/>
    <property type="molecule type" value="Genomic_DNA"/>
</dbReference>
<dbReference type="PANTHER" id="PTHR32085:SF3">
    <property type="entry name" value="PROTEIN CSF1"/>
    <property type="match status" value="1"/>
</dbReference>
<dbReference type="InterPro" id="IPR048636">
    <property type="entry name" value="Csf1_N"/>
</dbReference>
<evidence type="ECO:0000313" key="4">
    <source>
        <dbReference type="Proteomes" id="UP000717328"/>
    </source>
</evidence>
<protein>
    <recommendedName>
        <fullName evidence="2">Csf1 N-terminal domain-containing protein</fullName>
    </recommendedName>
</protein>
<dbReference type="Proteomes" id="UP000717328">
    <property type="component" value="Unassembled WGS sequence"/>
</dbReference>
<feature type="compositionally biased region" description="Polar residues" evidence="1">
    <location>
        <begin position="2988"/>
        <end position="3006"/>
    </location>
</feature>
<sequence length="3123" mass="349446">MKLGFSEAEKIVRRIFNSFLRWLIETQSGRRVHCNAEFKYLSKGLNGFSTIERRLMTVSSRKWRPPIILVAQFHGTQLEGNPLNHLGQESFYIPYGARKIATWIKRQLPSLDPKDLLPLGIEITKGAITCGNNSTPNLLVAEFQRSEGTFGVVEARSKFDLYKQLFSMKFQNTVVRYVENESYADPMTSMGELVHARIVQYSMLGSPLSYLSYRPFVKLWNRLGLLALARKYTLDRRDIHAMQRQRATRPKTKIHKTPDEATPVVADFSEIEYAVERRILETPLMELSYYFDIAGEVPSPSDLSDNVGIESADIGNGDMPPEWGIDIMISGGIVRYGPWADRQRAELQKTFFPPTYQNSEITNPLKPGDKRLWTAMRIFVELRENTALYIPFREPSKDWQWDGKANVPQKQRIREAAAIHVTVHCELPTPVKWNAERKWIIAVTLRQPVLYLLRDHINMFIDLGKDWTTGPPTDYQRFIPMVYTFELELHHFELNLYANDHNIIDKPLIRDENALFTLRGNIFNTSTDILSNKYRPENTIIPFLLEIPDASLSLSLPRWNTNAMHAPKDGNSLANVRLFRIEGSYEYYAEVREDYVEQLKLNILLRDITFKSLGWSIRYFMVLRDNYLGSFTHFSTLSEYLEKRKKNLPLGDPILSKYRPGKSNMMDTEIQLFVEHGTIVLPAGLPGYSSIHNTNSANTGIGECLLVAVPDLQLQFRMHDHYMEMSLNIGSITGGLVSNYPEKITYRNSILHGVKKILQMDGIDITANRLFGPQPRTATYICIWEINFGPIKSLLSASEGRLLVGVGNAFRLNFADFPNAPAMEHLPPIDPDVTFVKLFIKALDLTWKAGDAALSISLPKGIKVDSNDLGGRYHRKTTGVKVPEISAKVLLASLLRGGRWLETLDFTADAYLDIYSAPRGFRDTAQAQIAYVEEQDRLTDRAQAVLNVLVALLSLEIQQGGIEVENRGRVRSNIPNQMQKNGYQKQITAKLESDELDRKTRSSTPGPQFANNENQNMSSGDESDDEDLTDASSESSWSDIAGDFFPMLCIVFFIYFLFVGEDGLTHDKDPTTLRNYTYVTRHYVGRFLESLELWDGCPFILVRDCTLLDATRGQSGGLSFEETTKPKKPDSPIVLNDSQGFTIFRFKSKRPITVKITPLVLPAAIRFEEDMRRNPLGPELCLDAIMAGHLSAMSGLGTSQSPTLFEAYIRSVTVHVIQRIIMTDGHPTISRNPSQVADSSVLDVIAIIRGNLTGITASVTLANGKPVTNIGTSQLSISLETSIDKRTIQPASPHDCIFSYDFYNLEACIAQDSLSFLLTDSTIRIGQLGPEYMVSTGIALTQTVRELIALVGKWRMSYSSLEQTTVSHVIRCSSQKGTVDSLSTIQPSYLVQSGTPHALRTDTVFRFFYHLRSCLWHLETNERDLFRSLQETTRPVELEELLSLLRTRIDALDPDPDSANRSLLEPFYSILHIQSPTPASSNVASSSKSISVQLTKTSIIVLDTPYTSPSELVVTDVYLSARMFMGDIIQVPLPANMSQTSLREKACQKVSKTSLSVFLGDFTLSIFPHLMGFAQQALRVRRHYYSAPSSKKPSKSSSVRNYPGLSQLLSSDIIFSLRHLQVQAAAENLVFELGLSGVRGTSSLLLLARTIEGQSMNHSILFDQIYVRARSPSDMAKQKEQDILASLELTLGKFNAISRKEPISKTKHRLVFDVSGLRFHVPRSALRLYRFVQEWRADFLPGIEATVQALLSEMQKAPLKPTSPQVQRSSSRRLNFQLQGQISHVCISLQVMHGTWLSWEADNIISYINSSNPTAPDHTFGLRIDCVTISVSSKANARQAEPSTRVQLVLPPVSATGRYDGSSVHTIALMEFIELKVKPSHWDTLLIVQQKFGQDFHDLVTLVQETNLRQAASKTPKAPKNSKPLKYSGFLKVQGFRVGLEGPSTMYLECLDIGGGVHNSNGLAWNIELSDLALSLAPRAVARPNNPGFNRNHRSAFVIINFKVEAANQAPGGITSTAVQILVTKIHAVMQPSSIGEVGDFVDHLQAEMLRRKEQRALELLAFKEKTDRILKTFESSIRDMQPEERPSLENYIINVSIQNIGAAFPLTHDQDLQLPITGSRDSTAVPAFLWSIKSIEFGTHRGETGQAGMKSFSFQFVSRFRQSIPSDFAGESHQTRNRLVYPEMEAQLRSVHSGGSRHIWVGANVSGFILDLDSNIPSYVFSLIDVYRQGKDRMTRLSSSLPRTPSVIESESDTSHELKLEAVPSLPSTSNLFGSLKFLSGKVRVYNGAAAKAYRTKAFPHHQQEPSDEQVMDIGGEVFNLPVVSLWAEYRATPVSQIGATHEPEPSILMFKSTVHSSQNILRPTLLPFLTELVSHIETRLRRVSLQTTRPVSAVIPDISVAAQEQETLESVTSMRISFSLRIDQSKLELTCQPDVNVIAGLHWDSGGFIINVSPGARKVTFTGSVGGLTLGLKHGFLSEDCVMLDARNLAFSVTFAKVVERGMLTSVSVVFDTEFFGVVRFSRLQDILCFKAVWLDRIPIFNSQAAMVAKTSAETIPSISQPKQRFATAILVRIRQITLDVDLGQSISAMTLDLKDAVLRTKLTDLLSELSVFVTDIVINAKGNVAGHAHVPQCVFQSIRSTATSNNGGLSRMLELSMTSGPLVVLLESDHQKLLHYRAEPLEVKIFDDWSTVSLHDVDADKKPLQLSFTVMSPEIVAAVTVGTIPKLLTYVNKFKANLDAQRLGASRESKTFRVTRTPKPDNPLSAVAEAMLQSARSRFEEAETGLSYIIKQHMSLQLDSFRLVVFPRTMDDLEIAQFVGRDVRARLDRLVESEPNSGTRDLLLSFSSMTISKFSGLGNPQTSDPSDSREWLVSLVHDAPQAIIVGLPSMTMHMVSEMKEDEDLATVLVYDFHSEFVRREGNREFKDIFITLNVSLYSWLTILRKNFTREMEQVKAATDWRALLNKDSSQGGALRKKVPDALNLHPSSPRSSTIPILSPTSRLFSPLSPTGGPPTASPSPNNSASPGTQNFPSMETPVPKVTIRSGIVYQPRSRHIERLTMRQLGEATPDVMHPFFMKKAGFNLEDSLPQYVNEYATAPLEEIMEILLKLYSRQLLSGHQ</sequence>
<dbReference type="Pfam" id="PF21678">
    <property type="entry name" value="Csf1_N"/>
    <property type="match status" value="1"/>
</dbReference>
<dbReference type="InterPro" id="IPR029636">
    <property type="entry name" value="Csf1"/>
</dbReference>
<keyword evidence="4" id="KW-1185">Reference proteome</keyword>
<organism evidence="3 4">
    <name type="scientific">Sphagnurus paluster</name>
    <dbReference type="NCBI Taxonomy" id="117069"/>
    <lineage>
        <taxon>Eukaryota</taxon>
        <taxon>Fungi</taxon>
        <taxon>Dikarya</taxon>
        <taxon>Basidiomycota</taxon>
        <taxon>Agaricomycotina</taxon>
        <taxon>Agaricomycetes</taxon>
        <taxon>Agaricomycetidae</taxon>
        <taxon>Agaricales</taxon>
        <taxon>Tricholomatineae</taxon>
        <taxon>Lyophyllaceae</taxon>
        <taxon>Sphagnurus</taxon>
    </lineage>
</organism>
<reference evidence="3" key="1">
    <citation type="submission" date="2021-02" db="EMBL/GenBank/DDBJ databases">
        <authorList>
            <person name="Nieuwenhuis M."/>
            <person name="Van De Peppel L.J.J."/>
        </authorList>
    </citation>
    <scope>NUCLEOTIDE SEQUENCE</scope>
    <source>
        <strain evidence="3">D49</strain>
    </source>
</reference>
<comment type="caution">
    <text evidence="3">The sequence shown here is derived from an EMBL/GenBank/DDBJ whole genome shotgun (WGS) entry which is preliminary data.</text>
</comment>
<dbReference type="GO" id="GO:0016020">
    <property type="term" value="C:membrane"/>
    <property type="evidence" value="ECO:0007669"/>
    <property type="project" value="InterPro"/>
</dbReference>
<evidence type="ECO:0000256" key="1">
    <source>
        <dbReference type="SAM" id="MobiDB-lite"/>
    </source>
</evidence>
<gene>
    <name evidence="3" type="ORF">H0H81_002934</name>
</gene>
<feature type="compositionally biased region" description="Polar residues" evidence="1">
    <location>
        <begin position="1002"/>
        <end position="1020"/>
    </location>
</feature>
<evidence type="ECO:0000259" key="2">
    <source>
        <dbReference type="Pfam" id="PF21678"/>
    </source>
</evidence>
<dbReference type="GO" id="GO:0006113">
    <property type="term" value="P:fermentation"/>
    <property type="evidence" value="ECO:0007669"/>
    <property type="project" value="InterPro"/>
</dbReference>
<accession>A0A9P7G2M4</accession>
<feature type="region of interest" description="Disordered" evidence="1">
    <location>
        <begin position="994"/>
        <end position="1034"/>
    </location>
</feature>
<name>A0A9P7G2M4_9AGAR</name>
<proteinExistence type="predicted"/>